<keyword evidence="2 7" id="KW-0378">Hydrolase</keyword>
<dbReference type="PANTHER" id="PTHR31297:SF41">
    <property type="entry name" value="ENDOGLUCANASE, PUTATIVE (AFU_ORTHOLOGUE AFUA_5G01830)-RELATED"/>
    <property type="match status" value="1"/>
</dbReference>
<dbReference type="RefSeq" id="WP_182548813.1">
    <property type="nucleotide sequence ID" value="NZ_JACGXN010000001.1"/>
</dbReference>
<evidence type="ECO:0000256" key="5">
    <source>
        <dbReference type="ARBA" id="ARBA00023295"/>
    </source>
</evidence>
<dbReference type="EMBL" id="JACGXN010000001">
    <property type="protein sequence ID" value="MBA8878243.1"/>
    <property type="molecule type" value="Genomic_DNA"/>
</dbReference>
<keyword evidence="3" id="KW-0136">Cellulose degradation</keyword>
<keyword evidence="8" id="KW-0732">Signal</keyword>
<name>A0A839EDV8_9HYPH</name>
<feature type="domain" description="Glycoside hydrolase family 5" evidence="9">
    <location>
        <begin position="57"/>
        <end position="385"/>
    </location>
</feature>
<evidence type="ECO:0000256" key="1">
    <source>
        <dbReference type="ARBA" id="ARBA00005641"/>
    </source>
</evidence>
<keyword evidence="6" id="KW-0624">Polysaccharide degradation</keyword>
<dbReference type="InterPro" id="IPR050386">
    <property type="entry name" value="Glycosyl_hydrolase_5"/>
</dbReference>
<comment type="caution">
    <text evidence="10">The sequence shown here is derived from an EMBL/GenBank/DDBJ whole genome shotgun (WGS) entry which is preliminary data.</text>
</comment>
<dbReference type="GO" id="GO:0030245">
    <property type="term" value="P:cellulose catabolic process"/>
    <property type="evidence" value="ECO:0007669"/>
    <property type="project" value="UniProtKB-KW"/>
</dbReference>
<gene>
    <name evidence="10" type="ORF">FHW16_001925</name>
</gene>
<organism evidence="10 11">
    <name type="scientific">Phyllobacterium myrsinacearum</name>
    <dbReference type="NCBI Taxonomy" id="28101"/>
    <lineage>
        <taxon>Bacteria</taxon>
        <taxon>Pseudomonadati</taxon>
        <taxon>Pseudomonadota</taxon>
        <taxon>Alphaproteobacteria</taxon>
        <taxon>Hyphomicrobiales</taxon>
        <taxon>Phyllobacteriaceae</taxon>
        <taxon>Phyllobacterium</taxon>
    </lineage>
</organism>
<evidence type="ECO:0000256" key="4">
    <source>
        <dbReference type="ARBA" id="ARBA00023277"/>
    </source>
</evidence>
<dbReference type="PANTHER" id="PTHR31297">
    <property type="entry name" value="GLUCAN ENDO-1,6-BETA-GLUCOSIDASE B"/>
    <property type="match status" value="1"/>
</dbReference>
<evidence type="ECO:0000313" key="10">
    <source>
        <dbReference type="EMBL" id="MBA8878243.1"/>
    </source>
</evidence>
<accession>A0A839EDV8</accession>
<evidence type="ECO:0000256" key="3">
    <source>
        <dbReference type="ARBA" id="ARBA00023001"/>
    </source>
</evidence>
<dbReference type="GO" id="GO:0008422">
    <property type="term" value="F:beta-glucosidase activity"/>
    <property type="evidence" value="ECO:0007669"/>
    <property type="project" value="TreeGrafter"/>
</dbReference>
<comment type="similarity">
    <text evidence="1 7">Belongs to the glycosyl hydrolase 5 (cellulase A) family.</text>
</comment>
<evidence type="ECO:0000256" key="8">
    <source>
        <dbReference type="SAM" id="SignalP"/>
    </source>
</evidence>
<reference evidence="10 11" key="1">
    <citation type="submission" date="2020-07" db="EMBL/GenBank/DDBJ databases">
        <title>Genomic Encyclopedia of Type Strains, Phase IV (KMG-V): Genome sequencing to study the core and pangenomes of soil and plant-associated prokaryotes.</title>
        <authorList>
            <person name="Whitman W."/>
        </authorList>
    </citation>
    <scope>NUCLEOTIDE SEQUENCE [LARGE SCALE GENOMIC DNA]</scope>
    <source>
        <strain evidence="10 11">AN3</strain>
    </source>
</reference>
<dbReference type="Pfam" id="PF00150">
    <property type="entry name" value="Cellulase"/>
    <property type="match status" value="1"/>
</dbReference>
<evidence type="ECO:0000256" key="2">
    <source>
        <dbReference type="ARBA" id="ARBA00022801"/>
    </source>
</evidence>
<evidence type="ECO:0000313" key="11">
    <source>
        <dbReference type="Proteomes" id="UP000549052"/>
    </source>
</evidence>
<dbReference type="Proteomes" id="UP000549052">
    <property type="component" value="Unassembled WGS sequence"/>
</dbReference>
<protein>
    <recommendedName>
        <fullName evidence="9">Glycoside hydrolase family 5 domain-containing protein</fullName>
    </recommendedName>
</protein>
<keyword evidence="5 7" id="KW-0326">Glycosidase</keyword>
<proteinExistence type="inferred from homology"/>
<feature type="signal peptide" evidence="8">
    <location>
        <begin position="1"/>
        <end position="22"/>
    </location>
</feature>
<feature type="chain" id="PRO_5032640754" description="Glycoside hydrolase family 5 domain-containing protein" evidence="8">
    <location>
        <begin position="23"/>
        <end position="411"/>
    </location>
</feature>
<evidence type="ECO:0000256" key="7">
    <source>
        <dbReference type="RuleBase" id="RU361153"/>
    </source>
</evidence>
<keyword evidence="11" id="KW-1185">Reference proteome</keyword>
<dbReference type="Gene3D" id="3.20.20.80">
    <property type="entry name" value="Glycosidases"/>
    <property type="match status" value="1"/>
</dbReference>
<sequence length="411" mass="45693">MPAIRVFLCFACFLLLTANVPAATFTMKRGLNLDIWTTWPGPEHWDDEAVLANFPEWRKGMTTGTLADIRKAGFDFVRMPVDPAIFLEDASEARISRLIAETLAAIDLLHKAGLKVIVDFHLIPSDSRKIGTKQVIADRALFDRYLLMVERVGKALAATDPATTAFEALNEPVIDCDPGAVPRWPPMLKRLYTSARRAAPAHTLVLSGGCWSSAWGLDKINPSDFGDDNIIWTFHTYEPYFLTHQGADWTGDVMGYVEGLPYPPDLLGEKALAERLAAIRKTIAQNTPEDRKSAFLAGLDSMAGGVKNAVQAREKLEEPFQKAGSWGKAHGIPPERIYLGEFGMIRQEYRKQFRMPSAWRAAYLKDMTQAAEKRGFAWSVWSWGGAFGITLDDDKRQLDPVILKGLGLTPP</sequence>
<dbReference type="InterPro" id="IPR001547">
    <property type="entry name" value="Glyco_hydro_5"/>
</dbReference>
<dbReference type="SUPFAM" id="SSF51445">
    <property type="entry name" value="(Trans)glycosidases"/>
    <property type="match status" value="1"/>
</dbReference>
<dbReference type="AlphaFoldDB" id="A0A839EDV8"/>
<evidence type="ECO:0000256" key="6">
    <source>
        <dbReference type="ARBA" id="ARBA00023326"/>
    </source>
</evidence>
<dbReference type="InterPro" id="IPR017853">
    <property type="entry name" value="GH"/>
</dbReference>
<dbReference type="GO" id="GO:0009986">
    <property type="term" value="C:cell surface"/>
    <property type="evidence" value="ECO:0007669"/>
    <property type="project" value="TreeGrafter"/>
</dbReference>
<evidence type="ECO:0000259" key="9">
    <source>
        <dbReference type="Pfam" id="PF00150"/>
    </source>
</evidence>
<keyword evidence="4" id="KW-0119">Carbohydrate metabolism</keyword>
<dbReference type="GO" id="GO:0005576">
    <property type="term" value="C:extracellular region"/>
    <property type="evidence" value="ECO:0007669"/>
    <property type="project" value="TreeGrafter"/>
</dbReference>